<feature type="region of interest" description="Disordered" evidence="6">
    <location>
        <begin position="135"/>
        <end position="182"/>
    </location>
</feature>
<name>A0AAV1WCQ4_LUPLU</name>
<dbReference type="Pfam" id="PF02298">
    <property type="entry name" value="Cu_bind_like"/>
    <property type="match status" value="2"/>
</dbReference>
<evidence type="ECO:0000313" key="9">
    <source>
        <dbReference type="EMBL" id="CAL0307116.1"/>
    </source>
</evidence>
<feature type="compositionally biased region" description="Low complexity" evidence="6">
    <location>
        <begin position="136"/>
        <end position="171"/>
    </location>
</feature>
<keyword evidence="4" id="KW-0186">Copper</keyword>
<dbReference type="GO" id="GO:0009055">
    <property type="term" value="F:electron transfer activity"/>
    <property type="evidence" value="ECO:0007669"/>
    <property type="project" value="InterPro"/>
</dbReference>
<evidence type="ECO:0000256" key="2">
    <source>
        <dbReference type="ARBA" id="ARBA00022723"/>
    </source>
</evidence>
<evidence type="ECO:0000256" key="3">
    <source>
        <dbReference type="ARBA" id="ARBA00022982"/>
    </source>
</evidence>
<feature type="domain" description="Phytocyanin" evidence="8">
    <location>
        <begin position="27"/>
        <end position="130"/>
    </location>
</feature>
<dbReference type="FunFam" id="2.60.40.420:FF:000003">
    <property type="entry name" value="Blue copper"/>
    <property type="match status" value="2"/>
</dbReference>
<reference evidence="9 10" key="1">
    <citation type="submission" date="2024-03" db="EMBL/GenBank/DDBJ databases">
        <authorList>
            <person name="Martinez-Hernandez J."/>
        </authorList>
    </citation>
    <scope>NUCLEOTIDE SEQUENCE [LARGE SCALE GENOMIC DNA]</scope>
</reference>
<organism evidence="9 10">
    <name type="scientific">Lupinus luteus</name>
    <name type="common">European yellow lupine</name>
    <dbReference type="NCBI Taxonomy" id="3873"/>
    <lineage>
        <taxon>Eukaryota</taxon>
        <taxon>Viridiplantae</taxon>
        <taxon>Streptophyta</taxon>
        <taxon>Embryophyta</taxon>
        <taxon>Tracheophyta</taxon>
        <taxon>Spermatophyta</taxon>
        <taxon>Magnoliopsida</taxon>
        <taxon>eudicotyledons</taxon>
        <taxon>Gunneridae</taxon>
        <taxon>Pentapetalae</taxon>
        <taxon>rosids</taxon>
        <taxon>fabids</taxon>
        <taxon>Fabales</taxon>
        <taxon>Fabaceae</taxon>
        <taxon>Papilionoideae</taxon>
        <taxon>50 kb inversion clade</taxon>
        <taxon>genistoids sensu lato</taxon>
        <taxon>core genistoids</taxon>
        <taxon>Genisteae</taxon>
        <taxon>Lupinus</taxon>
    </lineage>
</organism>
<dbReference type="InterPro" id="IPR008972">
    <property type="entry name" value="Cupredoxin"/>
</dbReference>
<keyword evidence="3" id="KW-0249">Electron transport</keyword>
<dbReference type="InterPro" id="IPR003245">
    <property type="entry name" value="Phytocyanin_dom"/>
</dbReference>
<keyword evidence="1" id="KW-0813">Transport</keyword>
<feature type="chain" id="PRO_5043987747" description="Phytocyanin domain-containing protein" evidence="7">
    <location>
        <begin position="26"/>
        <end position="361"/>
    </location>
</feature>
<evidence type="ECO:0000259" key="8">
    <source>
        <dbReference type="PROSITE" id="PS51485"/>
    </source>
</evidence>
<dbReference type="PANTHER" id="PTHR33021">
    <property type="entry name" value="BLUE COPPER PROTEIN"/>
    <property type="match status" value="1"/>
</dbReference>
<dbReference type="PANTHER" id="PTHR33021:SF496">
    <property type="entry name" value="OS08G0482700 PROTEIN"/>
    <property type="match status" value="1"/>
</dbReference>
<gene>
    <name evidence="9" type="ORF">LLUT_LOCUS8176</name>
</gene>
<dbReference type="InterPro" id="IPR039391">
    <property type="entry name" value="Phytocyanin-like"/>
</dbReference>
<dbReference type="AlphaFoldDB" id="A0AAV1WCQ4"/>
<keyword evidence="5" id="KW-0325">Glycoprotein</keyword>
<dbReference type="SUPFAM" id="SSF49503">
    <property type="entry name" value="Cupredoxins"/>
    <property type="match status" value="2"/>
</dbReference>
<evidence type="ECO:0000256" key="1">
    <source>
        <dbReference type="ARBA" id="ARBA00022448"/>
    </source>
</evidence>
<comment type="caution">
    <text evidence="9">The sequence shown here is derived from an EMBL/GenBank/DDBJ whole genome shotgun (WGS) entry which is preliminary data.</text>
</comment>
<dbReference type="Gene3D" id="2.60.40.420">
    <property type="entry name" value="Cupredoxins - blue copper proteins"/>
    <property type="match status" value="2"/>
</dbReference>
<evidence type="ECO:0000256" key="7">
    <source>
        <dbReference type="SAM" id="SignalP"/>
    </source>
</evidence>
<dbReference type="GO" id="GO:0005886">
    <property type="term" value="C:plasma membrane"/>
    <property type="evidence" value="ECO:0007669"/>
    <property type="project" value="TreeGrafter"/>
</dbReference>
<feature type="region of interest" description="Disordered" evidence="6">
    <location>
        <begin position="306"/>
        <end position="339"/>
    </location>
</feature>
<evidence type="ECO:0000256" key="4">
    <source>
        <dbReference type="ARBA" id="ARBA00023008"/>
    </source>
</evidence>
<feature type="compositionally biased region" description="Low complexity" evidence="6">
    <location>
        <begin position="306"/>
        <end position="336"/>
    </location>
</feature>
<accession>A0AAV1WCQ4</accession>
<protein>
    <recommendedName>
        <fullName evidence="8">Phytocyanin domain-containing protein</fullName>
    </recommendedName>
</protein>
<dbReference type="PROSITE" id="PS51485">
    <property type="entry name" value="PHYTOCYANIN"/>
    <property type="match status" value="2"/>
</dbReference>
<evidence type="ECO:0000256" key="5">
    <source>
        <dbReference type="ARBA" id="ARBA00023180"/>
    </source>
</evidence>
<evidence type="ECO:0000256" key="6">
    <source>
        <dbReference type="SAM" id="MobiDB-lite"/>
    </source>
</evidence>
<dbReference type="GO" id="GO:0046872">
    <property type="term" value="F:metal ion binding"/>
    <property type="evidence" value="ECO:0007669"/>
    <property type="project" value="UniProtKB-KW"/>
</dbReference>
<keyword evidence="2" id="KW-0479">Metal-binding</keyword>
<dbReference type="Proteomes" id="UP001497480">
    <property type="component" value="Unassembled WGS sequence"/>
</dbReference>
<feature type="domain" description="Phytocyanin" evidence="8">
    <location>
        <begin position="196"/>
        <end position="300"/>
    </location>
</feature>
<proteinExistence type="predicted"/>
<sequence length="361" mass="36885">MARNMNNTFVVLFIAIATLFNGSAAQTSHVVGDSTGWTIPSGGAATYTTWASNKTFTLGDTLVFNFANAQHDVAKVSKSDFDACNGGSAIFTITTSPAIVTLNETGEQYYICAFTGHCSAGQKLAIKVTQKASTNSPSLAPHLSPSASPSPKTSPSASPSPRTSPVAAPAPQHRGAISPAPAPFTAPAPAPFTAPVTYTVGDTIGWTIPTGGASVYVTWASNKNFKVGDILVFNYQINTHNVEEVTKEKYDSCSSVSPIAAYNSAPPVRVTLNKSGPHYFICGYTGHCSAGQKLAINVTGTTTTVATTPSSAVTPSGSTTPSSPSPSGEGGASSPPQNSGAASLGSLGLFAMLFSVAAALY</sequence>
<keyword evidence="10" id="KW-1185">Reference proteome</keyword>
<feature type="signal peptide" evidence="7">
    <location>
        <begin position="1"/>
        <end position="25"/>
    </location>
</feature>
<dbReference type="EMBL" id="CAXHTB010000005">
    <property type="protein sequence ID" value="CAL0307116.1"/>
    <property type="molecule type" value="Genomic_DNA"/>
</dbReference>
<keyword evidence="7" id="KW-0732">Signal</keyword>
<evidence type="ECO:0000313" key="10">
    <source>
        <dbReference type="Proteomes" id="UP001497480"/>
    </source>
</evidence>